<feature type="compositionally biased region" description="Low complexity" evidence="7">
    <location>
        <begin position="130"/>
        <end position="141"/>
    </location>
</feature>
<feature type="compositionally biased region" description="Acidic residues" evidence="7">
    <location>
        <begin position="487"/>
        <end position="498"/>
    </location>
</feature>
<feature type="region of interest" description="Disordered" evidence="7">
    <location>
        <begin position="789"/>
        <end position="865"/>
    </location>
</feature>
<feature type="compositionally biased region" description="Low complexity" evidence="7">
    <location>
        <begin position="939"/>
        <end position="956"/>
    </location>
</feature>
<organism evidence="9 10">
    <name type="scientific">Tilletiopsis washingtonensis</name>
    <dbReference type="NCBI Taxonomy" id="58919"/>
    <lineage>
        <taxon>Eukaryota</taxon>
        <taxon>Fungi</taxon>
        <taxon>Dikarya</taxon>
        <taxon>Basidiomycota</taxon>
        <taxon>Ustilaginomycotina</taxon>
        <taxon>Exobasidiomycetes</taxon>
        <taxon>Entylomatales</taxon>
        <taxon>Entylomatales incertae sedis</taxon>
        <taxon>Tilletiopsis</taxon>
    </lineage>
</organism>
<gene>
    <name evidence="9" type="ORF">FA09DRAFT_330770</name>
</gene>
<dbReference type="OrthoDB" id="6123at2759"/>
<feature type="compositionally biased region" description="Low complexity" evidence="7">
    <location>
        <begin position="101"/>
        <end position="118"/>
    </location>
</feature>
<feature type="compositionally biased region" description="Low complexity" evidence="7">
    <location>
        <begin position="910"/>
        <end position="922"/>
    </location>
</feature>
<feature type="compositionally biased region" description="Low complexity" evidence="7">
    <location>
        <begin position="512"/>
        <end position="531"/>
    </location>
</feature>
<feature type="compositionally biased region" description="Low complexity" evidence="7">
    <location>
        <begin position="617"/>
        <end position="630"/>
    </location>
</feature>
<proteinExistence type="inferred from homology"/>
<dbReference type="Pfam" id="PF03941">
    <property type="entry name" value="INCENP_ARK-bind"/>
    <property type="match status" value="1"/>
</dbReference>
<feature type="compositionally biased region" description="Basic and acidic residues" evidence="7">
    <location>
        <begin position="172"/>
        <end position="190"/>
    </location>
</feature>
<sequence>MSAPLSASMQAAHAVLLGHANEVRALAHVANFETRIDDVGFEWIETMLLHARSTFEKYCLTESNPPSDDITLGTQAAAITLASEMLKTPSRRRANAALFPGGAAAASRRRAAPAASSDSADKENAPVVLAAVESASSSSGSTGLGIGARSTRSRADKSEMVKMPNPFAAKKSAPEKSSSDKDVPLSDKPAKAPKKALKDAAVPQPVASSSSSADAGPSSAEEPPAPAKKTKKGTKASAAAAAKAAAKAARAEEAAAEPKPTKRKTAKGKAAAASDVESTKPAPAAASSKAPTPPAASAASMPRAASQFFDVDDDNSHDLDATMAHESEAVRASTPLPAGAKKVVPTTRSREESLELIAPSHVSDSDDDDDAQELVSAREKLSETSGSPVLAAEEPAAAKLPVAEKPAAKPTPAEPLVAAPKRTLGDYGTSKKNAPAAAAAAASAATAASSSSTSSSSTHNSSTPAAPAFRSSFLNKSLRKAVTSAQEADEEADSESDESDKPPLRAGKRAAKAATSANTRANATAASSRTRAAAKRKSDEMEAPSEVEEAAAPIARPQKSAKLAASMQSSDPPRTLGTAAAPSTAAAPPTTTQSGFDAIRSRLENVRRISGAHRGNAAAALPSSSSAAGSTHVGLGASLASSIFAARAPGAVTAAAPAPALTAAAAAPTAVVAAGIRVRDSDEAAEWQDSTGEPSLESANDDFVAAIKAKAEQFQAEVAASKAAPALPAKDDVKAAASAPAAATSTKAAPAPAPTGSTTPVHSPTAAAPAALPPMSALLNAANDECAVATDSESEGEAGTDEVVLQPRAAPAARRADDEMTLDELVAGSAKAAPAASDKGKAAAAARPAPAASVSASVGPSSAYAAQQARNNLGATSGSTAARPLASMPKVSVNLTGKSAAVNKSLHRSQQAPSAAQAQQQQQRRDEAAREKQREETAHAAVQATDSAAAHAAAPAPGRGGWGILDKAKGFLGFNGGMPSSASGFMPTRPGAAASGSKVPVAPSSPGKSPRKNSTAGPGGNLAASTASQGKPASLARAEAARRREAEEAERRRREKDERRTAAQAEKDAKSKADAEREAERRKRAREPEANRLPLARVPEMAQSKNKAPVSIAVGKSQVRKDDNEAGGKKRRVSDDGASVPGEGASALARSTAAAPPPAGTAAFKPARPGAPSTTTTSATARPPQQLQASASGIPRGAGFASQQYQQQHAQQQQLQQAQAARAAQQASAAAAAAAAASIQRPGAPRPMPPAASAGSSSSAAARPAPPVVAREATPEIVLSDPNSEYSDSDASDVEERRAKERPWEREELQAALLAQATRDPDAIFGIPHGSVPAHEWFANHGSRREMEQTQQRLNRPRSSSGTWTRGDALGQAEIDRYNVQMGIVPAGIRLPRSSARPSPRAPPRPSTLALDAAAQARASQQQGPSRGAAAPGSSRP</sequence>
<evidence type="ECO:0000256" key="3">
    <source>
        <dbReference type="ARBA" id="ARBA00010042"/>
    </source>
</evidence>
<comment type="subcellular location">
    <subcellularLocation>
        <location evidence="2">Cytoplasm</location>
        <location evidence="2">Cytoskeleton</location>
        <location evidence="2">Spindle</location>
    </subcellularLocation>
    <subcellularLocation>
        <location evidence="1">Nucleus</location>
    </subcellularLocation>
</comment>
<dbReference type="STRING" id="58919.A0A316Z810"/>
<feature type="compositionally biased region" description="Basic and acidic residues" evidence="7">
    <location>
        <begin position="1039"/>
        <end position="1090"/>
    </location>
</feature>
<evidence type="ECO:0000313" key="9">
    <source>
        <dbReference type="EMBL" id="PWN97128.1"/>
    </source>
</evidence>
<dbReference type="GeneID" id="37270283"/>
<keyword evidence="5" id="KW-0206">Cytoskeleton</keyword>
<feature type="compositionally biased region" description="Low complexity" evidence="7">
    <location>
        <begin position="1144"/>
        <end position="1184"/>
    </location>
</feature>
<feature type="compositionally biased region" description="Low complexity" evidence="7">
    <location>
        <begin position="1251"/>
        <end position="1271"/>
    </location>
</feature>
<evidence type="ECO:0000256" key="2">
    <source>
        <dbReference type="ARBA" id="ARBA00004186"/>
    </source>
</evidence>
<evidence type="ECO:0000256" key="5">
    <source>
        <dbReference type="ARBA" id="ARBA00023212"/>
    </source>
</evidence>
<accession>A0A316Z810</accession>
<feature type="region of interest" description="Disordered" evidence="7">
    <location>
        <begin position="898"/>
        <end position="1305"/>
    </location>
</feature>
<evidence type="ECO:0000256" key="6">
    <source>
        <dbReference type="ARBA" id="ARBA00023242"/>
    </source>
</evidence>
<evidence type="ECO:0000256" key="4">
    <source>
        <dbReference type="ARBA" id="ARBA00022490"/>
    </source>
</evidence>
<feature type="domain" description="Inner centromere protein ARK-binding" evidence="8">
    <location>
        <begin position="1282"/>
        <end position="1326"/>
    </location>
</feature>
<dbReference type="InterPro" id="IPR005635">
    <property type="entry name" value="Inner_centromere_prot_ARK-bd"/>
</dbReference>
<feature type="region of interest" description="Disordered" evidence="7">
    <location>
        <begin position="101"/>
        <end position="632"/>
    </location>
</feature>
<dbReference type="Proteomes" id="UP000245946">
    <property type="component" value="Unassembled WGS sequence"/>
</dbReference>
<dbReference type="GO" id="GO:0005819">
    <property type="term" value="C:spindle"/>
    <property type="evidence" value="ECO:0007669"/>
    <property type="project" value="UniProtKB-SubCell"/>
</dbReference>
<feature type="compositionally biased region" description="Low complexity" evidence="7">
    <location>
        <begin position="235"/>
        <end position="248"/>
    </location>
</feature>
<dbReference type="RefSeq" id="XP_025597407.1">
    <property type="nucleotide sequence ID" value="XM_025742739.1"/>
</dbReference>
<feature type="compositionally biased region" description="Basic and acidic residues" evidence="7">
    <location>
        <begin position="1119"/>
        <end position="1128"/>
    </location>
</feature>
<feature type="compositionally biased region" description="Low complexity" evidence="7">
    <location>
        <begin position="826"/>
        <end position="865"/>
    </location>
</feature>
<feature type="compositionally biased region" description="Low complexity" evidence="7">
    <location>
        <begin position="434"/>
        <end position="468"/>
    </location>
</feature>
<keyword evidence="6" id="KW-0539">Nucleus</keyword>
<feature type="compositionally biased region" description="Low complexity" evidence="7">
    <location>
        <begin position="199"/>
        <end position="222"/>
    </location>
</feature>
<protein>
    <recommendedName>
        <fullName evidence="8">Inner centromere protein ARK-binding domain-containing protein</fullName>
    </recommendedName>
</protein>
<keyword evidence="10" id="KW-1185">Reference proteome</keyword>
<keyword evidence="4" id="KW-0963">Cytoplasm</keyword>
<evidence type="ECO:0000256" key="7">
    <source>
        <dbReference type="SAM" id="MobiDB-lite"/>
    </source>
</evidence>
<feature type="region of interest" description="Disordered" evidence="7">
    <location>
        <begin position="1389"/>
        <end position="1437"/>
    </location>
</feature>
<evidence type="ECO:0000259" key="8">
    <source>
        <dbReference type="Pfam" id="PF03941"/>
    </source>
</evidence>
<reference evidence="9 10" key="1">
    <citation type="journal article" date="2018" name="Mol. Biol. Evol.">
        <title>Broad Genomic Sampling Reveals a Smut Pathogenic Ancestry of the Fungal Clade Ustilaginomycotina.</title>
        <authorList>
            <person name="Kijpornyongpan T."/>
            <person name="Mondo S.J."/>
            <person name="Barry K."/>
            <person name="Sandor L."/>
            <person name="Lee J."/>
            <person name="Lipzen A."/>
            <person name="Pangilinan J."/>
            <person name="LaButti K."/>
            <person name="Hainaut M."/>
            <person name="Henrissat B."/>
            <person name="Grigoriev I.V."/>
            <person name="Spatafora J.W."/>
            <person name="Aime M.C."/>
        </authorList>
    </citation>
    <scope>NUCLEOTIDE SEQUENCE [LARGE SCALE GENOMIC DNA]</scope>
    <source>
        <strain evidence="9 10">MCA 4186</strain>
    </source>
</reference>
<feature type="compositionally biased region" description="Polar residues" evidence="7">
    <location>
        <begin position="1349"/>
        <end position="1364"/>
    </location>
</feature>
<feature type="region of interest" description="Disordered" evidence="7">
    <location>
        <begin position="743"/>
        <end position="766"/>
    </location>
</feature>
<feature type="compositionally biased region" description="Low complexity" evidence="7">
    <location>
        <begin position="578"/>
        <end position="592"/>
    </location>
</feature>
<dbReference type="GO" id="GO:0005634">
    <property type="term" value="C:nucleus"/>
    <property type="evidence" value="ECO:0007669"/>
    <property type="project" value="UniProtKB-SubCell"/>
</dbReference>
<feature type="compositionally biased region" description="Low complexity" evidence="7">
    <location>
        <begin position="1410"/>
        <end position="1423"/>
    </location>
</feature>
<feature type="compositionally biased region" description="Low complexity" evidence="7">
    <location>
        <begin position="1201"/>
        <end position="1243"/>
    </location>
</feature>
<feature type="region of interest" description="Disordered" evidence="7">
    <location>
        <begin position="1342"/>
        <end position="1368"/>
    </location>
</feature>
<evidence type="ECO:0000256" key="1">
    <source>
        <dbReference type="ARBA" id="ARBA00004123"/>
    </source>
</evidence>
<comment type="similarity">
    <text evidence="3">Belongs to the INCENP family.</text>
</comment>
<feature type="compositionally biased region" description="Basic and acidic residues" evidence="7">
    <location>
        <begin position="923"/>
        <end position="938"/>
    </location>
</feature>
<name>A0A316Z810_9BASI</name>
<feature type="compositionally biased region" description="Basic and acidic residues" evidence="7">
    <location>
        <begin position="314"/>
        <end position="329"/>
    </location>
</feature>
<feature type="compositionally biased region" description="Low complexity" evidence="7">
    <location>
        <begin position="268"/>
        <end position="306"/>
    </location>
</feature>
<evidence type="ECO:0000313" key="10">
    <source>
        <dbReference type="Proteomes" id="UP000245946"/>
    </source>
</evidence>
<dbReference type="EMBL" id="KZ819296">
    <property type="protein sequence ID" value="PWN97128.1"/>
    <property type="molecule type" value="Genomic_DNA"/>
</dbReference>
<feature type="compositionally biased region" description="Low complexity" evidence="7">
    <location>
        <begin position="388"/>
        <end position="415"/>
    </location>
</feature>
<feature type="compositionally biased region" description="Basic and acidic residues" evidence="7">
    <location>
        <begin position="1294"/>
        <end position="1305"/>
    </location>
</feature>